<evidence type="ECO:0000313" key="2">
    <source>
        <dbReference type="Proteomes" id="UP000265520"/>
    </source>
</evidence>
<keyword evidence="2" id="KW-1185">Reference proteome</keyword>
<comment type="caution">
    <text evidence="1">The sequence shown here is derived from an EMBL/GenBank/DDBJ whole genome shotgun (WGS) entry which is preliminary data.</text>
</comment>
<feature type="non-terminal residue" evidence="1">
    <location>
        <position position="1"/>
    </location>
</feature>
<dbReference type="Proteomes" id="UP000265520">
    <property type="component" value="Unassembled WGS sequence"/>
</dbReference>
<sequence length="95" mass="10612">TTRLLVNSAIEEAVCFKEGPSMEDEFLRTYPLKTIARLNGLDEDGTFVVAGSIIGYETCFSNDPRNGGTMIKFSNIKPVRGGKIDLLYFERRETS</sequence>
<protein>
    <submittedName>
        <fullName evidence="1">Replication factor A protein</fullName>
    </submittedName>
</protein>
<evidence type="ECO:0000313" key="1">
    <source>
        <dbReference type="EMBL" id="MCI17331.1"/>
    </source>
</evidence>
<accession>A0A392PZ03</accession>
<dbReference type="AlphaFoldDB" id="A0A392PZ03"/>
<dbReference type="EMBL" id="LXQA010104988">
    <property type="protein sequence ID" value="MCI17331.1"/>
    <property type="molecule type" value="Genomic_DNA"/>
</dbReference>
<organism evidence="1 2">
    <name type="scientific">Trifolium medium</name>
    <dbReference type="NCBI Taxonomy" id="97028"/>
    <lineage>
        <taxon>Eukaryota</taxon>
        <taxon>Viridiplantae</taxon>
        <taxon>Streptophyta</taxon>
        <taxon>Embryophyta</taxon>
        <taxon>Tracheophyta</taxon>
        <taxon>Spermatophyta</taxon>
        <taxon>Magnoliopsida</taxon>
        <taxon>eudicotyledons</taxon>
        <taxon>Gunneridae</taxon>
        <taxon>Pentapetalae</taxon>
        <taxon>rosids</taxon>
        <taxon>fabids</taxon>
        <taxon>Fabales</taxon>
        <taxon>Fabaceae</taxon>
        <taxon>Papilionoideae</taxon>
        <taxon>50 kb inversion clade</taxon>
        <taxon>NPAAA clade</taxon>
        <taxon>Hologalegina</taxon>
        <taxon>IRL clade</taxon>
        <taxon>Trifolieae</taxon>
        <taxon>Trifolium</taxon>
    </lineage>
</organism>
<name>A0A392PZ03_9FABA</name>
<proteinExistence type="predicted"/>
<reference evidence="1 2" key="1">
    <citation type="journal article" date="2018" name="Front. Plant Sci.">
        <title>Red Clover (Trifolium pratense) and Zigzag Clover (T. medium) - A Picture of Genomic Similarities and Differences.</title>
        <authorList>
            <person name="Dluhosova J."/>
            <person name="Istvanek J."/>
            <person name="Nedelnik J."/>
            <person name="Repkova J."/>
        </authorList>
    </citation>
    <scope>NUCLEOTIDE SEQUENCE [LARGE SCALE GENOMIC DNA]</scope>
    <source>
        <strain evidence="2">cv. 10/8</strain>
        <tissue evidence="1">Leaf</tissue>
    </source>
</reference>